<dbReference type="InterPro" id="IPR044925">
    <property type="entry name" value="His-Me_finger_sf"/>
</dbReference>
<dbReference type="Proteomes" id="UP000190935">
    <property type="component" value="Chromosome I"/>
</dbReference>
<dbReference type="Gene3D" id="3.90.75.20">
    <property type="match status" value="1"/>
</dbReference>
<organism evidence="2 3">
    <name type="scientific">Ligilactobacillus acidipiscis</name>
    <dbReference type="NCBI Taxonomy" id="89059"/>
    <lineage>
        <taxon>Bacteria</taxon>
        <taxon>Bacillati</taxon>
        <taxon>Bacillota</taxon>
        <taxon>Bacilli</taxon>
        <taxon>Lactobacillales</taxon>
        <taxon>Lactobacillaceae</taxon>
        <taxon>Ligilactobacillus</taxon>
    </lineage>
</organism>
<name>A0A1K1KNW1_9LACO</name>
<dbReference type="GO" id="GO:0003700">
    <property type="term" value="F:DNA-binding transcription factor activity"/>
    <property type="evidence" value="ECO:0007669"/>
    <property type="project" value="InterPro"/>
</dbReference>
<keyword evidence="2" id="KW-0255">Endonuclease</keyword>
<dbReference type="InterPro" id="IPR016177">
    <property type="entry name" value="DNA-bd_dom_sf"/>
</dbReference>
<dbReference type="RefSeq" id="WP_079579063.1">
    <property type="nucleotide sequence ID" value="NZ_LT630287.1"/>
</dbReference>
<dbReference type="KEGG" id="laca:LAC1533_1126"/>
<accession>A0A1K1KNW1</accession>
<dbReference type="GeneID" id="95349226"/>
<dbReference type="GO" id="GO:0003677">
    <property type="term" value="F:DNA binding"/>
    <property type="evidence" value="ECO:0007669"/>
    <property type="project" value="InterPro"/>
</dbReference>
<reference evidence="3" key="1">
    <citation type="submission" date="2016-11" db="EMBL/GenBank/DDBJ databases">
        <authorList>
            <person name="Papadimitriou K."/>
        </authorList>
    </citation>
    <scope>NUCLEOTIDE SEQUENCE [LARGE SCALE GENOMIC DNA]</scope>
    <source>
        <strain evidence="3">ACA-DC 1533</strain>
    </source>
</reference>
<proteinExistence type="predicted"/>
<dbReference type="Pfam" id="PF13392">
    <property type="entry name" value="HNH_3"/>
    <property type="match status" value="1"/>
</dbReference>
<keyword evidence="2" id="KW-0378">Hydrolase</keyword>
<dbReference type="SUPFAM" id="SSF54171">
    <property type="entry name" value="DNA-binding domain"/>
    <property type="match status" value="1"/>
</dbReference>
<dbReference type="InterPro" id="IPR003615">
    <property type="entry name" value="HNH_nuc"/>
</dbReference>
<gene>
    <name evidence="2" type="ORF">LAC1533_1126</name>
</gene>
<dbReference type="EMBL" id="LT630287">
    <property type="protein sequence ID" value="SFV40546.1"/>
    <property type="molecule type" value="Genomic_DNA"/>
</dbReference>
<feature type="domain" description="HNH nuclease" evidence="1">
    <location>
        <begin position="121"/>
        <end position="150"/>
    </location>
</feature>
<evidence type="ECO:0000259" key="1">
    <source>
        <dbReference type="Pfam" id="PF13392"/>
    </source>
</evidence>
<keyword evidence="2" id="KW-0540">Nuclease</keyword>
<evidence type="ECO:0000313" key="2">
    <source>
        <dbReference type="EMBL" id="SFV40546.1"/>
    </source>
</evidence>
<evidence type="ECO:0000313" key="3">
    <source>
        <dbReference type="Proteomes" id="UP000190935"/>
    </source>
</evidence>
<sequence>MKYKQNTPVKFKKCTVENCLNMSTGYKNNLPYCNKHWLRIHLNGTTHKVGKKIKTKYQVLNGYCLGISSNGTEFKFSLEDWGAVTKHSWIPNKSGYLVATIDQKVVRLNRFILKQHQRVFKNMVVDHINGDIKDNRLENLRMISPKNNARNFGVSKNNTSGTTGVSKVPSGNFIARIVVNRKEIKFGTFANEIEAIHARKKAEKKYYGKFARSSQ</sequence>
<dbReference type="InterPro" id="IPR036955">
    <property type="entry name" value="AP2/ERF_dom_sf"/>
</dbReference>
<protein>
    <submittedName>
        <fullName evidence="2">Phage-associated homing endonuclease</fullName>
    </submittedName>
</protein>
<dbReference type="Gene3D" id="3.30.730.10">
    <property type="entry name" value="AP2/ERF domain"/>
    <property type="match status" value="1"/>
</dbReference>
<dbReference type="SUPFAM" id="SSF54060">
    <property type="entry name" value="His-Me finger endonucleases"/>
    <property type="match status" value="1"/>
</dbReference>
<dbReference type="AlphaFoldDB" id="A0A1K1KNW1"/>
<dbReference type="GO" id="GO:0004519">
    <property type="term" value="F:endonuclease activity"/>
    <property type="evidence" value="ECO:0007669"/>
    <property type="project" value="UniProtKB-KW"/>
</dbReference>